<sequence length="57" mass="6687">MPRPRKYEYGPALLTISVAPEVAEKFEHMRKELGLTRGDFLAWLLEKVDDLVKRESR</sequence>
<evidence type="ECO:0000313" key="2">
    <source>
        <dbReference type="Proteomes" id="UP000008386"/>
    </source>
</evidence>
<dbReference type="HOGENOM" id="CLU_3021125_0_0_2"/>
<dbReference type="AlphaFoldDB" id="F8AG45"/>
<reference evidence="1 2" key="1">
    <citation type="journal article" date="2011" name="J. Bacteriol.">
        <title>Complete genome sequence of the obligate piezophilic hyperthermophilic archaeon Pyrococcus yayanosii CH1.</title>
        <authorList>
            <person name="Jun X."/>
            <person name="Lupeng L."/>
            <person name="Minjuan X."/>
            <person name="Oger P."/>
            <person name="Fengping W."/>
            <person name="Jebbar M."/>
            <person name="Xiang X."/>
        </authorList>
    </citation>
    <scope>NUCLEOTIDE SEQUENCE [LARGE SCALE GENOMIC DNA]</scope>
    <source>
        <strain evidence="2">CH1 / JCM 16557</strain>
    </source>
</reference>
<evidence type="ECO:0000313" key="1">
    <source>
        <dbReference type="EMBL" id="AEH25101.1"/>
    </source>
</evidence>
<accession>F8AG45</accession>
<dbReference type="OrthoDB" id="374774at2157"/>
<name>F8AG45_PYRYC</name>
<dbReference type="STRING" id="529709.PYCH_14310"/>
<dbReference type="RefSeq" id="WP_013906157.1">
    <property type="nucleotide sequence ID" value="NC_015680.1"/>
</dbReference>
<dbReference type="KEGG" id="pya:PYCH_14310"/>
<dbReference type="eggNOG" id="arCOG14125">
    <property type="taxonomic scope" value="Archaea"/>
</dbReference>
<evidence type="ECO:0008006" key="3">
    <source>
        <dbReference type="Google" id="ProtNLM"/>
    </source>
</evidence>
<organism evidence="1 2">
    <name type="scientific">Pyrococcus yayanosii (strain CH1 / JCM 16557)</name>
    <dbReference type="NCBI Taxonomy" id="529709"/>
    <lineage>
        <taxon>Archaea</taxon>
        <taxon>Methanobacteriati</taxon>
        <taxon>Methanobacteriota</taxon>
        <taxon>Thermococci</taxon>
        <taxon>Thermococcales</taxon>
        <taxon>Thermococcaceae</taxon>
        <taxon>Pyrococcus</taxon>
    </lineage>
</organism>
<dbReference type="GeneID" id="59388027"/>
<gene>
    <name evidence="1" type="ordered locus">PYCH_14310</name>
</gene>
<protein>
    <recommendedName>
        <fullName evidence="3">Ribbon-helix-helix protein CopG domain-containing protein</fullName>
    </recommendedName>
</protein>
<keyword evidence="2" id="KW-1185">Reference proteome</keyword>
<proteinExistence type="predicted"/>
<dbReference type="Proteomes" id="UP000008386">
    <property type="component" value="Chromosome"/>
</dbReference>
<dbReference type="EMBL" id="CP002779">
    <property type="protein sequence ID" value="AEH25101.1"/>
    <property type="molecule type" value="Genomic_DNA"/>
</dbReference>